<dbReference type="Pfam" id="PF06985">
    <property type="entry name" value="HET"/>
    <property type="match status" value="1"/>
</dbReference>
<dbReference type="EMBL" id="MU865967">
    <property type="protein sequence ID" value="KAK4445207.1"/>
    <property type="molecule type" value="Genomic_DNA"/>
</dbReference>
<dbReference type="AlphaFoldDB" id="A0AAV9GDH1"/>
<dbReference type="PANTHER" id="PTHR10622:SF10">
    <property type="entry name" value="HET DOMAIN-CONTAINING PROTEIN"/>
    <property type="match status" value="1"/>
</dbReference>
<feature type="domain" description="Heterokaryon incompatibility" evidence="1">
    <location>
        <begin position="75"/>
        <end position="129"/>
    </location>
</feature>
<organism evidence="2 3">
    <name type="scientific">Podospora aff. communis PSN243</name>
    <dbReference type="NCBI Taxonomy" id="3040156"/>
    <lineage>
        <taxon>Eukaryota</taxon>
        <taxon>Fungi</taxon>
        <taxon>Dikarya</taxon>
        <taxon>Ascomycota</taxon>
        <taxon>Pezizomycotina</taxon>
        <taxon>Sordariomycetes</taxon>
        <taxon>Sordariomycetidae</taxon>
        <taxon>Sordariales</taxon>
        <taxon>Podosporaceae</taxon>
        <taxon>Podospora</taxon>
    </lineage>
</organism>
<reference evidence="2" key="1">
    <citation type="journal article" date="2023" name="Mol. Phylogenet. Evol.">
        <title>Genome-scale phylogeny and comparative genomics of the fungal order Sordariales.</title>
        <authorList>
            <person name="Hensen N."/>
            <person name="Bonometti L."/>
            <person name="Westerberg I."/>
            <person name="Brannstrom I.O."/>
            <person name="Guillou S."/>
            <person name="Cros-Aarteil S."/>
            <person name="Calhoun S."/>
            <person name="Haridas S."/>
            <person name="Kuo A."/>
            <person name="Mondo S."/>
            <person name="Pangilinan J."/>
            <person name="Riley R."/>
            <person name="LaButti K."/>
            <person name="Andreopoulos B."/>
            <person name="Lipzen A."/>
            <person name="Chen C."/>
            <person name="Yan M."/>
            <person name="Daum C."/>
            <person name="Ng V."/>
            <person name="Clum A."/>
            <person name="Steindorff A."/>
            <person name="Ohm R.A."/>
            <person name="Martin F."/>
            <person name="Silar P."/>
            <person name="Natvig D.O."/>
            <person name="Lalanne C."/>
            <person name="Gautier V."/>
            <person name="Ament-Velasquez S.L."/>
            <person name="Kruys A."/>
            <person name="Hutchinson M.I."/>
            <person name="Powell A.J."/>
            <person name="Barry K."/>
            <person name="Miller A.N."/>
            <person name="Grigoriev I.V."/>
            <person name="Debuchy R."/>
            <person name="Gladieux P."/>
            <person name="Hiltunen Thoren M."/>
            <person name="Johannesson H."/>
        </authorList>
    </citation>
    <scope>NUCLEOTIDE SEQUENCE</scope>
    <source>
        <strain evidence="2">PSN243</strain>
    </source>
</reference>
<dbReference type="InterPro" id="IPR010730">
    <property type="entry name" value="HET"/>
</dbReference>
<evidence type="ECO:0000313" key="2">
    <source>
        <dbReference type="EMBL" id="KAK4445207.1"/>
    </source>
</evidence>
<proteinExistence type="predicted"/>
<dbReference type="PANTHER" id="PTHR10622">
    <property type="entry name" value="HET DOMAIN-CONTAINING PROTEIN"/>
    <property type="match status" value="1"/>
</dbReference>
<sequence length="129" mass="14682">MVVNAMAKHQSARMPPHPECISKPCLDIDDTSSSDVGFYLHHRPCRPLNLESTTMRLINTKTLTLQEYTAKPPPYAILSHTWEDQEVTFQDMQRAKVAAKLKGFRKIRGCAKEASANGYEWIWVDTCCI</sequence>
<comment type="caution">
    <text evidence="2">The sequence shown here is derived from an EMBL/GenBank/DDBJ whole genome shotgun (WGS) entry which is preliminary data.</text>
</comment>
<feature type="non-terminal residue" evidence="2">
    <location>
        <position position="1"/>
    </location>
</feature>
<reference evidence="2" key="2">
    <citation type="submission" date="2023-05" db="EMBL/GenBank/DDBJ databases">
        <authorList>
            <consortium name="Lawrence Berkeley National Laboratory"/>
            <person name="Steindorff A."/>
            <person name="Hensen N."/>
            <person name="Bonometti L."/>
            <person name="Westerberg I."/>
            <person name="Brannstrom I.O."/>
            <person name="Guillou S."/>
            <person name="Cros-Aarteil S."/>
            <person name="Calhoun S."/>
            <person name="Haridas S."/>
            <person name="Kuo A."/>
            <person name="Mondo S."/>
            <person name="Pangilinan J."/>
            <person name="Riley R."/>
            <person name="Labutti K."/>
            <person name="Andreopoulos B."/>
            <person name="Lipzen A."/>
            <person name="Chen C."/>
            <person name="Yanf M."/>
            <person name="Daum C."/>
            <person name="Ng V."/>
            <person name="Clum A."/>
            <person name="Ohm R."/>
            <person name="Martin F."/>
            <person name="Silar P."/>
            <person name="Natvig D."/>
            <person name="Lalanne C."/>
            <person name="Gautier V."/>
            <person name="Ament-Velasquez S.L."/>
            <person name="Kruys A."/>
            <person name="Hutchinson M.I."/>
            <person name="Powell A.J."/>
            <person name="Barry K."/>
            <person name="Miller A.N."/>
            <person name="Grigoriev I.V."/>
            <person name="Debuchy R."/>
            <person name="Gladieux P."/>
            <person name="Thoren M.H."/>
            <person name="Johannesson H."/>
        </authorList>
    </citation>
    <scope>NUCLEOTIDE SEQUENCE</scope>
    <source>
        <strain evidence="2">PSN243</strain>
    </source>
</reference>
<evidence type="ECO:0000259" key="1">
    <source>
        <dbReference type="Pfam" id="PF06985"/>
    </source>
</evidence>
<evidence type="ECO:0000313" key="3">
    <source>
        <dbReference type="Proteomes" id="UP001321760"/>
    </source>
</evidence>
<protein>
    <recommendedName>
        <fullName evidence="1">Heterokaryon incompatibility domain-containing protein</fullName>
    </recommendedName>
</protein>
<dbReference type="Proteomes" id="UP001321760">
    <property type="component" value="Unassembled WGS sequence"/>
</dbReference>
<accession>A0AAV9GDH1</accession>
<keyword evidence="3" id="KW-1185">Reference proteome</keyword>
<gene>
    <name evidence="2" type="ORF">QBC34DRAFT_472731</name>
</gene>
<name>A0AAV9GDH1_9PEZI</name>